<dbReference type="Proteomes" id="UP000814140">
    <property type="component" value="Unassembled WGS sequence"/>
</dbReference>
<keyword evidence="2" id="KW-1185">Reference proteome</keyword>
<evidence type="ECO:0000313" key="2">
    <source>
        <dbReference type="Proteomes" id="UP000814140"/>
    </source>
</evidence>
<proteinExistence type="predicted"/>
<name>A0ACB8T076_9AGAM</name>
<comment type="caution">
    <text evidence="1">The sequence shown here is derived from an EMBL/GenBank/DDBJ whole genome shotgun (WGS) entry which is preliminary data.</text>
</comment>
<protein>
    <submittedName>
        <fullName evidence="1">Uncharacterized protein</fullName>
    </submittedName>
</protein>
<gene>
    <name evidence="1" type="ORF">BV25DRAFT_785843</name>
</gene>
<organism evidence="1 2">
    <name type="scientific">Artomyces pyxidatus</name>
    <dbReference type="NCBI Taxonomy" id="48021"/>
    <lineage>
        <taxon>Eukaryota</taxon>
        <taxon>Fungi</taxon>
        <taxon>Dikarya</taxon>
        <taxon>Basidiomycota</taxon>
        <taxon>Agaricomycotina</taxon>
        <taxon>Agaricomycetes</taxon>
        <taxon>Russulales</taxon>
        <taxon>Auriscalpiaceae</taxon>
        <taxon>Artomyces</taxon>
    </lineage>
</organism>
<sequence>MDAIHVSVTNIEGRTARGNMPLDAPAIASRLTHRRFIRTINADRTAPAVLRTGRKCLRNHRPSFLIFSRIRIVALPEDRTAVDVPEMSRDELRRSMLRLEPSREGQAFQIGVSQGLVFHASLNFHRRIFQQRKLSEEGEATKKNGRNTSRNERGRRQSSRAKKERSEERARNARGYAEGRRQSARGSRSGRSRVCTYERTSMEHSM</sequence>
<accession>A0ACB8T076</accession>
<dbReference type="EMBL" id="MU277213">
    <property type="protein sequence ID" value="KAI0061386.1"/>
    <property type="molecule type" value="Genomic_DNA"/>
</dbReference>
<reference evidence="1" key="1">
    <citation type="submission" date="2021-03" db="EMBL/GenBank/DDBJ databases">
        <authorList>
            <consortium name="DOE Joint Genome Institute"/>
            <person name="Ahrendt S."/>
            <person name="Looney B.P."/>
            <person name="Miyauchi S."/>
            <person name="Morin E."/>
            <person name="Drula E."/>
            <person name="Courty P.E."/>
            <person name="Chicoki N."/>
            <person name="Fauchery L."/>
            <person name="Kohler A."/>
            <person name="Kuo A."/>
            <person name="Labutti K."/>
            <person name="Pangilinan J."/>
            <person name="Lipzen A."/>
            <person name="Riley R."/>
            <person name="Andreopoulos W."/>
            <person name="He G."/>
            <person name="Johnson J."/>
            <person name="Barry K.W."/>
            <person name="Grigoriev I.V."/>
            <person name="Nagy L."/>
            <person name="Hibbett D."/>
            <person name="Henrissat B."/>
            <person name="Matheny P.B."/>
            <person name="Labbe J."/>
            <person name="Martin F."/>
        </authorList>
    </citation>
    <scope>NUCLEOTIDE SEQUENCE</scope>
    <source>
        <strain evidence="1">HHB10654</strain>
    </source>
</reference>
<evidence type="ECO:0000313" key="1">
    <source>
        <dbReference type="EMBL" id="KAI0061386.1"/>
    </source>
</evidence>
<reference evidence="1" key="2">
    <citation type="journal article" date="2022" name="New Phytol.">
        <title>Evolutionary transition to the ectomycorrhizal habit in the genomes of a hyperdiverse lineage of mushroom-forming fungi.</title>
        <authorList>
            <person name="Looney B."/>
            <person name="Miyauchi S."/>
            <person name="Morin E."/>
            <person name="Drula E."/>
            <person name="Courty P.E."/>
            <person name="Kohler A."/>
            <person name="Kuo A."/>
            <person name="LaButti K."/>
            <person name="Pangilinan J."/>
            <person name="Lipzen A."/>
            <person name="Riley R."/>
            <person name="Andreopoulos W."/>
            <person name="He G."/>
            <person name="Johnson J."/>
            <person name="Nolan M."/>
            <person name="Tritt A."/>
            <person name="Barry K.W."/>
            <person name="Grigoriev I.V."/>
            <person name="Nagy L.G."/>
            <person name="Hibbett D."/>
            <person name="Henrissat B."/>
            <person name="Matheny P.B."/>
            <person name="Labbe J."/>
            <person name="Martin F.M."/>
        </authorList>
    </citation>
    <scope>NUCLEOTIDE SEQUENCE</scope>
    <source>
        <strain evidence="1">HHB10654</strain>
    </source>
</reference>